<dbReference type="AlphaFoldDB" id="A0A9D2MAX5"/>
<feature type="coiled-coil region" evidence="3">
    <location>
        <begin position="319"/>
        <end position="360"/>
    </location>
</feature>
<feature type="transmembrane region" description="Helical" evidence="5">
    <location>
        <begin position="30"/>
        <end position="51"/>
    </location>
</feature>
<proteinExistence type="predicted"/>
<sequence>MELELSPAAGPAVPSTPAKPRRRPFPVKRVLAALVALAVLAGAAFGIYTLFFQEEELEMLTETLTTGSLVTTITGTGVTLPGDSQTVTVASTAEVTAVYVEAGDTVEAGDLLYEQDDSELDELIGGYEDEITELQQSLEDYQENLSDLQESLANLTVTAPFSGTVTQVNVEEGDNVQAGTALAVLVDDSAMKLTEYYSYAYEDEIHVGSAAQVSISSLMLNLEGTVTDIQKVSRYTAEGTKCFAVTITVANPGALTEGMSCASYVLSSSGTPIYSAISGTLEYNDSQTLTAETGGELTAATPVAYGAVTRGDTLFVVDGSDYEDQLTSVQNQITQAEKRIADYEELIAEAEEDRADYAVTAEISGQVIQVGVTAGEAPRQSGGTAVMIYNLDTMEISVNIDELDIENVTVGTEVAITRSGSSSEADQSFTGTVTEVSYEATNSNGVAYFPVTIEIPSEGALSAGVNVSYTIQVGDTSEGLLAPISALKQSADGETCLYIQADSAPENAVEAEDVPEGFYAVPVEIGESNSQYVRILSGAEEGDVVFTRYQQAAPSGGDSTSESGQEEESGFPGGGQMPDFSGGGGGFSGGGGGFPGGGGGGFSGGPMG</sequence>
<accession>A0A9D2MAX5</accession>
<keyword evidence="5" id="KW-0812">Transmembrane</keyword>
<dbReference type="InterPro" id="IPR058625">
    <property type="entry name" value="MdtA-like_BSH"/>
</dbReference>
<keyword evidence="2 3" id="KW-0175">Coiled coil</keyword>
<dbReference type="Gene3D" id="2.40.50.100">
    <property type="match status" value="1"/>
</dbReference>
<keyword evidence="5" id="KW-0472">Membrane</keyword>
<dbReference type="InterPro" id="IPR050465">
    <property type="entry name" value="UPF0194_transport"/>
</dbReference>
<feature type="domain" description="Multidrug resistance protein MdtA-like barrel-sandwich hybrid" evidence="6">
    <location>
        <begin position="94"/>
        <end position="186"/>
    </location>
</feature>
<evidence type="ECO:0000256" key="5">
    <source>
        <dbReference type="SAM" id="Phobius"/>
    </source>
</evidence>
<name>A0A9D2MAX5_9FIRM</name>
<feature type="compositionally biased region" description="Gly residues" evidence="4">
    <location>
        <begin position="571"/>
        <end position="608"/>
    </location>
</feature>
<evidence type="ECO:0000259" key="6">
    <source>
        <dbReference type="Pfam" id="PF25917"/>
    </source>
</evidence>
<evidence type="ECO:0000256" key="2">
    <source>
        <dbReference type="ARBA" id="ARBA00023054"/>
    </source>
</evidence>
<reference evidence="7" key="2">
    <citation type="submission" date="2021-04" db="EMBL/GenBank/DDBJ databases">
        <authorList>
            <person name="Gilroy R."/>
        </authorList>
    </citation>
    <scope>NUCLEOTIDE SEQUENCE</scope>
    <source>
        <strain evidence="7">CHK189-11263</strain>
    </source>
</reference>
<comment type="caution">
    <text evidence="7">The sequence shown here is derived from an EMBL/GenBank/DDBJ whole genome shotgun (WGS) entry which is preliminary data.</text>
</comment>
<dbReference type="Pfam" id="PF25917">
    <property type="entry name" value="BSH_RND"/>
    <property type="match status" value="1"/>
</dbReference>
<organism evidence="7 8">
    <name type="scientific">Candidatus Flavonifractor intestinipullorum</name>
    <dbReference type="NCBI Taxonomy" id="2838587"/>
    <lineage>
        <taxon>Bacteria</taxon>
        <taxon>Bacillati</taxon>
        <taxon>Bacillota</taxon>
        <taxon>Clostridia</taxon>
        <taxon>Eubacteriales</taxon>
        <taxon>Oscillospiraceae</taxon>
        <taxon>Flavonifractor</taxon>
    </lineage>
</organism>
<evidence type="ECO:0000313" key="8">
    <source>
        <dbReference type="Proteomes" id="UP000824208"/>
    </source>
</evidence>
<protein>
    <submittedName>
        <fullName evidence="7">HlyD family efflux transporter periplasmic adaptor subunit</fullName>
    </submittedName>
</protein>
<dbReference type="SUPFAM" id="SSF111369">
    <property type="entry name" value="HlyD-like secretion proteins"/>
    <property type="match status" value="2"/>
</dbReference>
<feature type="region of interest" description="Disordered" evidence="4">
    <location>
        <begin position="551"/>
        <end position="608"/>
    </location>
</feature>
<dbReference type="EMBL" id="DWYC01000049">
    <property type="protein sequence ID" value="HJB56869.1"/>
    <property type="molecule type" value="Genomic_DNA"/>
</dbReference>
<evidence type="ECO:0000256" key="1">
    <source>
        <dbReference type="ARBA" id="ARBA00004196"/>
    </source>
</evidence>
<dbReference type="Gene3D" id="2.40.30.170">
    <property type="match status" value="1"/>
</dbReference>
<evidence type="ECO:0000256" key="4">
    <source>
        <dbReference type="SAM" id="MobiDB-lite"/>
    </source>
</evidence>
<reference evidence="7" key="1">
    <citation type="journal article" date="2021" name="PeerJ">
        <title>Extensive microbial diversity within the chicken gut microbiome revealed by metagenomics and culture.</title>
        <authorList>
            <person name="Gilroy R."/>
            <person name="Ravi A."/>
            <person name="Getino M."/>
            <person name="Pursley I."/>
            <person name="Horton D.L."/>
            <person name="Alikhan N.F."/>
            <person name="Baker D."/>
            <person name="Gharbi K."/>
            <person name="Hall N."/>
            <person name="Watson M."/>
            <person name="Adriaenssens E.M."/>
            <person name="Foster-Nyarko E."/>
            <person name="Jarju S."/>
            <person name="Secka A."/>
            <person name="Antonio M."/>
            <person name="Oren A."/>
            <person name="Chaudhuri R.R."/>
            <person name="La Ragione R."/>
            <person name="Hildebrand F."/>
            <person name="Pallen M.J."/>
        </authorList>
    </citation>
    <scope>NUCLEOTIDE SEQUENCE</scope>
    <source>
        <strain evidence="7">CHK189-11263</strain>
    </source>
</reference>
<evidence type="ECO:0000313" key="7">
    <source>
        <dbReference type="EMBL" id="HJB56869.1"/>
    </source>
</evidence>
<evidence type="ECO:0000256" key="3">
    <source>
        <dbReference type="SAM" id="Coils"/>
    </source>
</evidence>
<gene>
    <name evidence="7" type="ORF">H9714_04875</name>
</gene>
<comment type="subcellular location">
    <subcellularLocation>
        <location evidence="1">Cell envelope</location>
    </subcellularLocation>
</comment>
<dbReference type="PANTHER" id="PTHR32347">
    <property type="entry name" value="EFFLUX SYSTEM COMPONENT YKNX-RELATED"/>
    <property type="match status" value="1"/>
</dbReference>
<dbReference type="Proteomes" id="UP000824208">
    <property type="component" value="Unassembled WGS sequence"/>
</dbReference>
<feature type="coiled-coil region" evidence="3">
    <location>
        <begin position="124"/>
        <end position="158"/>
    </location>
</feature>
<keyword evidence="5" id="KW-1133">Transmembrane helix</keyword>
<feature type="region of interest" description="Disordered" evidence="4">
    <location>
        <begin position="1"/>
        <end position="21"/>
    </location>
</feature>
<dbReference type="GO" id="GO:0030313">
    <property type="term" value="C:cell envelope"/>
    <property type="evidence" value="ECO:0007669"/>
    <property type="project" value="UniProtKB-SubCell"/>
</dbReference>